<comment type="caution">
    <text evidence="1">The sequence shown here is derived from an EMBL/GenBank/DDBJ whole genome shotgun (WGS) entry which is preliminary data.</text>
</comment>
<organism evidence="1 2">
    <name type="scientific">Austropuccinia psidii MF-1</name>
    <dbReference type="NCBI Taxonomy" id="1389203"/>
    <lineage>
        <taxon>Eukaryota</taxon>
        <taxon>Fungi</taxon>
        <taxon>Dikarya</taxon>
        <taxon>Basidiomycota</taxon>
        <taxon>Pucciniomycotina</taxon>
        <taxon>Pucciniomycetes</taxon>
        <taxon>Pucciniales</taxon>
        <taxon>Sphaerophragmiaceae</taxon>
        <taxon>Austropuccinia</taxon>
    </lineage>
</organism>
<protein>
    <submittedName>
        <fullName evidence="1">Uncharacterized protein</fullName>
    </submittedName>
</protein>
<dbReference type="AlphaFoldDB" id="A0A9Q3DWX8"/>
<dbReference type="EMBL" id="AVOT02021781">
    <property type="protein sequence ID" value="MBW0510814.1"/>
    <property type="molecule type" value="Genomic_DNA"/>
</dbReference>
<keyword evidence="2" id="KW-1185">Reference proteome</keyword>
<accession>A0A9Q3DWX8</accession>
<sequence length="186" mass="21863">MCQFSEQTQKQFAELQESHERMKKLTASMDKIVKTLQEVHAQLNKSEGTKKRLNQVFEEQDHSIRDRDFLDQEINKLFNVYHNMKPKPRSHVMDNPYHQEDIKPDAFLENKARSPSQYPDGKNMSYSEKEALKPLPEASSWPQFSGTGEYDHTELINYIDELFIEVPSIPHYWITARLNTASKRTC</sequence>
<dbReference type="Proteomes" id="UP000765509">
    <property type="component" value="Unassembled WGS sequence"/>
</dbReference>
<proteinExistence type="predicted"/>
<evidence type="ECO:0000313" key="1">
    <source>
        <dbReference type="EMBL" id="MBW0510814.1"/>
    </source>
</evidence>
<reference evidence="1" key="1">
    <citation type="submission" date="2021-03" db="EMBL/GenBank/DDBJ databases">
        <title>Draft genome sequence of rust myrtle Austropuccinia psidii MF-1, a brazilian biotype.</title>
        <authorList>
            <person name="Quecine M.C."/>
            <person name="Pachon D.M.R."/>
            <person name="Bonatelli M.L."/>
            <person name="Correr F.H."/>
            <person name="Franceschini L.M."/>
            <person name="Leite T.F."/>
            <person name="Margarido G.R.A."/>
            <person name="Almeida C.A."/>
            <person name="Ferrarezi J.A."/>
            <person name="Labate C.A."/>
        </authorList>
    </citation>
    <scope>NUCLEOTIDE SEQUENCE</scope>
    <source>
        <strain evidence="1">MF-1</strain>
    </source>
</reference>
<name>A0A9Q3DWX8_9BASI</name>
<gene>
    <name evidence="1" type="ORF">O181_050529</name>
</gene>
<evidence type="ECO:0000313" key="2">
    <source>
        <dbReference type="Proteomes" id="UP000765509"/>
    </source>
</evidence>